<feature type="compositionally biased region" description="Basic residues" evidence="1">
    <location>
        <begin position="1"/>
        <end position="12"/>
    </location>
</feature>
<proteinExistence type="predicted"/>
<protein>
    <submittedName>
        <fullName evidence="2">Uncharacterized protein</fullName>
    </submittedName>
</protein>
<gene>
    <name evidence="2" type="ORF">RCL2_001066500</name>
</gene>
<accession>A0A8H3QL77</accession>
<organism evidence="2 3">
    <name type="scientific">Rhizophagus clarus</name>
    <dbReference type="NCBI Taxonomy" id="94130"/>
    <lineage>
        <taxon>Eukaryota</taxon>
        <taxon>Fungi</taxon>
        <taxon>Fungi incertae sedis</taxon>
        <taxon>Mucoromycota</taxon>
        <taxon>Glomeromycotina</taxon>
        <taxon>Glomeromycetes</taxon>
        <taxon>Glomerales</taxon>
        <taxon>Glomeraceae</taxon>
        <taxon>Rhizophagus</taxon>
    </lineage>
</organism>
<evidence type="ECO:0000256" key="1">
    <source>
        <dbReference type="SAM" id="MobiDB-lite"/>
    </source>
</evidence>
<evidence type="ECO:0000313" key="2">
    <source>
        <dbReference type="EMBL" id="GES83511.1"/>
    </source>
</evidence>
<dbReference type="AlphaFoldDB" id="A0A8H3QL77"/>
<feature type="region of interest" description="Disordered" evidence="1">
    <location>
        <begin position="1"/>
        <end position="26"/>
    </location>
</feature>
<name>A0A8H3QL77_9GLOM</name>
<dbReference type="Proteomes" id="UP000615446">
    <property type="component" value="Unassembled WGS sequence"/>
</dbReference>
<sequence>MITKQQKYRKSTQRSISSCPSHRRKGSQAATVQLSVMITQQNERRASILLQRGQPEIDYNGNRANIECYDDPFITLPVPPPLHIRLERLIKAVPLMIDAIRKYIATYVQESWVDVGKTLRSKNLYWSGVLVRGWDLYCFNDDMIERSNQLWDQSYSDQFFLMPTLGD</sequence>
<evidence type="ECO:0000313" key="3">
    <source>
        <dbReference type="Proteomes" id="UP000615446"/>
    </source>
</evidence>
<reference evidence="2" key="1">
    <citation type="submission" date="2019-10" db="EMBL/GenBank/DDBJ databases">
        <title>Conservation and host-specific expression of non-tandemly repeated heterogenous ribosome RNA gene in arbuscular mycorrhizal fungi.</title>
        <authorList>
            <person name="Maeda T."/>
            <person name="Kobayashi Y."/>
            <person name="Nakagawa T."/>
            <person name="Ezawa T."/>
            <person name="Yamaguchi K."/>
            <person name="Bino T."/>
            <person name="Nishimoto Y."/>
            <person name="Shigenobu S."/>
            <person name="Kawaguchi M."/>
        </authorList>
    </citation>
    <scope>NUCLEOTIDE SEQUENCE</scope>
    <source>
        <strain evidence="2">HR1</strain>
    </source>
</reference>
<comment type="caution">
    <text evidence="2">The sequence shown here is derived from an EMBL/GenBank/DDBJ whole genome shotgun (WGS) entry which is preliminary data.</text>
</comment>
<dbReference type="EMBL" id="BLAL01000069">
    <property type="protein sequence ID" value="GES83511.1"/>
    <property type="molecule type" value="Genomic_DNA"/>
</dbReference>